<reference evidence="1" key="1">
    <citation type="submission" date="2018-06" db="EMBL/GenBank/DDBJ databases">
        <authorList>
            <person name="Zhirakovskaya E."/>
        </authorList>
    </citation>
    <scope>NUCLEOTIDE SEQUENCE</scope>
</reference>
<evidence type="ECO:0000313" key="1">
    <source>
        <dbReference type="EMBL" id="VAW56995.1"/>
    </source>
</evidence>
<feature type="non-terminal residue" evidence="1">
    <location>
        <position position="1"/>
    </location>
</feature>
<accession>A0A3B0WM59</accession>
<name>A0A3B0WM59_9ZZZZ</name>
<protein>
    <submittedName>
        <fullName evidence="1">Uncharacterized protein</fullName>
    </submittedName>
</protein>
<organism evidence="1">
    <name type="scientific">hydrothermal vent metagenome</name>
    <dbReference type="NCBI Taxonomy" id="652676"/>
    <lineage>
        <taxon>unclassified sequences</taxon>
        <taxon>metagenomes</taxon>
        <taxon>ecological metagenomes</taxon>
    </lineage>
</organism>
<sequence length="142" mass="15622">ADKVVTKAGKVGKSTSEGAVTGLFTGIIKAPFKLVGGLGSALFSTFSDDEEGLTQLDREIINKKLNEILTVDGSGSVETWENSESKRNGTIKLLNIESGEEECREFDMKTWLEDELESHSRVTACLNEDSAWKVTKRENLHE</sequence>
<gene>
    <name evidence="1" type="ORF">MNBD_GAMMA07-1802</name>
</gene>
<proteinExistence type="predicted"/>
<dbReference type="AlphaFoldDB" id="A0A3B0WM59"/>
<dbReference type="EMBL" id="UOFF01000316">
    <property type="protein sequence ID" value="VAW56995.1"/>
    <property type="molecule type" value="Genomic_DNA"/>
</dbReference>